<dbReference type="Pfam" id="PF25085">
    <property type="entry name" value="DUF7802"/>
    <property type="match status" value="1"/>
</dbReference>
<feature type="non-terminal residue" evidence="3">
    <location>
        <position position="1"/>
    </location>
</feature>
<accession>A0A0B7AIH8</accession>
<sequence>REGLNNKVVVVVWIAREFRSQEMVEQSLDVFLRKMADYIDVAKSMVNKWLPKDEKELEWWIKFRHPEDIFKKHATFLYCEIVFYIIGLLTFCHALRSGGRFPWLWFATIAHGLTVESLSYFLPDIDNFWHAQSMVMLFGQRLPLHILLVYPAFLYVACVAVSHMHLRWWAEPFAVGLTAVLLDIPFDIIGVKLLWWTWHDDDPNIFDRHYWVPWTSYYFHASFAASFALIFFGLRNMLCRPGLKYQSPGFFCEIPILIITGLFSMPLGVLMFVPVYHPLHDSLGIHSEVCVLLFLAIYGIIIWSADRTPFDSARLSGSKLFNAITLTVILHYAFYVYLVFCAKPQEINSIGYHQPIGNCNSPIDVKTPFGKVLKKNKFLCINHYHEDYFDFKCLKKLPDNNLEWYTICGNPYQNHWEYIIVVCAFCFLGLFWFWQLLSRSGRLPQTRLARGKQHRD</sequence>
<gene>
    <name evidence="3" type="primary">ORF121760</name>
</gene>
<feature type="transmembrane region" description="Helical" evidence="1">
    <location>
        <begin position="173"/>
        <end position="197"/>
    </location>
</feature>
<keyword evidence="1" id="KW-1133">Transmembrane helix</keyword>
<dbReference type="PANTHER" id="PTHR35982">
    <property type="entry name" value="AGAP005361-PA"/>
    <property type="match status" value="1"/>
</dbReference>
<dbReference type="InterPro" id="IPR056704">
    <property type="entry name" value="DUF7802"/>
</dbReference>
<evidence type="ECO:0000313" key="3">
    <source>
        <dbReference type="EMBL" id="CEK80608.1"/>
    </source>
</evidence>
<feature type="domain" description="DUF7802" evidence="2">
    <location>
        <begin position="58"/>
        <end position="436"/>
    </location>
</feature>
<name>A0A0B7AIH8_9EUPU</name>
<feature type="transmembrane region" description="Helical" evidence="1">
    <location>
        <begin position="320"/>
        <end position="340"/>
    </location>
</feature>
<feature type="transmembrane region" description="Helical" evidence="1">
    <location>
        <begin position="418"/>
        <end position="437"/>
    </location>
</feature>
<dbReference type="EMBL" id="HACG01033743">
    <property type="protein sequence ID" value="CEK80608.1"/>
    <property type="molecule type" value="Transcribed_RNA"/>
</dbReference>
<keyword evidence="1" id="KW-0812">Transmembrane</keyword>
<feature type="transmembrane region" description="Helical" evidence="1">
    <location>
        <begin position="250"/>
        <end position="273"/>
    </location>
</feature>
<evidence type="ECO:0000259" key="2">
    <source>
        <dbReference type="Pfam" id="PF25085"/>
    </source>
</evidence>
<feature type="transmembrane region" description="Helical" evidence="1">
    <location>
        <begin position="217"/>
        <end position="238"/>
    </location>
</feature>
<feature type="transmembrane region" description="Helical" evidence="1">
    <location>
        <begin position="75"/>
        <end position="95"/>
    </location>
</feature>
<dbReference type="AlphaFoldDB" id="A0A0B7AIH8"/>
<dbReference type="PANTHER" id="PTHR35982:SF1">
    <property type="entry name" value="SPIROCYCLASE, AVEC FAMILY"/>
    <property type="match status" value="1"/>
</dbReference>
<feature type="transmembrane region" description="Helical" evidence="1">
    <location>
        <begin position="285"/>
        <end position="305"/>
    </location>
</feature>
<proteinExistence type="predicted"/>
<organism evidence="3">
    <name type="scientific">Arion vulgaris</name>
    <dbReference type="NCBI Taxonomy" id="1028688"/>
    <lineage>
        <taxon>Eukaryota</taxon>
        <taxon>Metazoa</taxon>
        <taxon>Spiralia</taxon>
        <taxon>Lophotrochozoa</taxon>
        <taxon>Mollusca</taxon>
        <taxon>Gastropoda</taxon>
        <taxon>Heterobranchia</taxon>
        <taxon>Euthyneura</taxon>
        <taxon>Panpulmonata</taxon>
        <taxon>Eupulmonata</taxon>
        <taxon>Stylommatophora</taxon>
        <taxon>Helicina</taxon>
        <taxon>Arionoidea</taxon>
        <taxon>Arionidae</taxon>
        <taxon>Arion</taxon>
    </lineage>
</organism>
<feature type="transmembrane region" description="Helical" evidence="1">
    <location>
        <begin position="142"/>
        <end position="161"/>
    </location>
</feature>
<feature type="transmembrane region" description="Helical" evidence="1">
    <location>
        <begin position="102"/>
        <end position="122"/>
    </location>
</feature>
<evidence type="ECO:0000256" key="1">
    <source>
        <dbReference type="SAM" id="Phobius"/>
    </source>
</evidence>
<keyword evidence="1" id="KW-0472">Membrane</keyword>
<protein>
    <recommendedName>
        <fullName evidence="2">DUF7802 domain-containing protein</fullName>
    </recommendedName>
</protein>
<reference evidence="3" key="1">
    <citation type="submission" date="2014-12" db="EMBL/GenBank/DDBJ databases">
        <title>Insight into the proteome of Arion vulgaris.</title>
        <authorList>
            <person name="Aradska J."/>
            <person name="Bulat T."/>
            <person name="Smidak R."/>
            <person name="Sarate P."/>
            <person name="Gangsoo J."/>
            <person name="Sialana F."/>
            <person name="Bilban M."/>
            <person name="Lubec G."/>
        </authorList>
    </citation>
    <scope>NUCLEOTIDE SEQUENCE</scope>
    <source>
        <tissue evidence="3">Skin</tissue>
    </source>
</reference>